<name>A0A8J6PGH4_9FLAO</name>
<protein>
    <submittedName>
        <fullName evidence="2">M61 family metallopeptidase</fullName>
    </submittedName>
</protein>
<dbReference type="Pfam" id="PF17899">
    <property type="entry name" value="Peptidase_M61_N"/>
    <property type="match status" value="1"/>
</dbReference>
<evidence type="ECO:0000259" key="1">
    <source>
        <dbReference type="PROSITE" id="PS50106"/>
    </source>
</evidence>
<dbReference type="InterPro" id="IPR024191">
    <property type="entry name" value="Peptidase_M61"/>
</dbReference>
<accession>A0A8J6PGH4</accession>
<keyword evidence="3" id="KW-1185">Reference proteome</keyword>
<dbReference type="SUPFAM" id="SSF50156">
    <property type="entry name" value="PDZ domain-like"/>
    <property type="match status" value="1"/>
</dbReference>
<dbReference type="Proteomes" id="UP000652681">
    <property type="component" value="Unassembled WGS sequence"/>
</dbReference>
<evidence type="ECO:0000313" key="2">
    <source>
        <dbReference type="EMBL" id="MBC9811286.1"/>
    </source>
</evidence>
<reference evidence="2" key="1">
    <citation type="submission" date="2020-09" db="EMBL/GenBank/DDBJ databases">
        <title>Taishania pollutisoli gen. nov., sp. nov., Isolated from Tetrabromobisphenol A-Contaminated Soil.</title>
        <authorList>
            <person name="Chen Q."/>
        </authorList>
    </citation>
    <scope>NUCLEOTIDE SEQUENCE</scope>
    <source>
        <strain evidence="2">CZZ-1</strain>
    </source>
</reference>
<proteinExistence type="predicted"/>
<dbReference type="InterPro" id="IPR041489">
    <property type="entry name" value="PDZ_6"/>
</dbReference>
<dbReference type="Pfam" id="PF17820">
    <property type="entry name" value="PDZ_6"/>
    <property type="match status" value="1"/>
</dbReference>
<comment type="caution">
    <text evidence="2">The sequence shown here is derived from an EMBL/GenBank/DDBJ whole genome shotgun (WGS) entry which is preliminary data.</text>
</comment>
<gene>
    <name evidence="2" type="ORF">H9Y05_02245</name>
</gene>
<dbReference type="InterPro" id="IPR027268">
    <property type="entry name" value="Peptidase_M4/M1_CTD_sf"/>
</dbReference>
<dbReference type="Gene3D" id="2.30.42.10">
    <property type="match status" value="1"/>
</dbReference>
<organism evidence="2 3">
    <name type="scientific">Taishania pollutisoli</name>
    <dbReference type="NCBI Taxonomy" id="2766479"/>
    <lineage>
        <taxon>Bacteria</taxon>
        <taxon>Pseudomonadati</taxon>
        <taxon>Bacteroidota</taxon>
        <taxon>Flavobacteriia</taxon>
        <taxon>Flavobacteriales</taxon>
        <taxon>Crocinitomicaceae</taxon>
        <taxon>Taishania</taxon>
    </lineage>
</organism>
<dbReference type="PIRSF" id="PIRSF016493">
    <property type="entry name" value="Glycyl_aminpptds"/>
    <property type="match status" value="1"/>
</dbReference>
<dbReference type="InterPro" id="IPR007963">
    <property type="entry name" value="Peptidase_M61_catalytic"/>
</dbReference>
<dbReference type="Gene3D" id="1.10.390.10">
    <property type="entry name" value="Neutral Protease Domain 2"/>
    <property type="match status" value="1"/>
</dbReference>
<dbReference type="PROSITE" id="PS50106">
    <property type="entry name" value="PDZ"/>
    <property type="match status" value="1"/>
</dbReference>
<dbReference type="InterPro" id="IPR040756">
    <property type="entry name" value="Peptidase_M61_N"/>
</dbReference>
<sequence>MNYHFRTDNPNQQYVHVSAEGTAVTTNPVIQLPSWRPGRYELGNFAKNVKGFKVFTSAGKRVDFHKITKDAWQLSLNEGETFKIEYAYYASALNAGSTFLDATQLYVNPVNCCVYQVGDEHTPCTLQIHIPVHWQVATSLAKEGELYTAENFDELADSPMICSANLQHGEYTSGETKFHVWFNGITKPDWERLIKDFKAFTDKQIEKFSEFPVPEYHFLFHILPYKAYHGVEHCKSTVICLGPSYEVYQSLYKELLGVSSHELYHTWNVKAIRPIELFPYDFTKENYSRLGYLCEGVTTYMGDLFLLKSKVFTLEQYLVELTARFQIHFDNHGRFNYSVAASSFDTWLDGYEAGAPNRKVSIYTEGNLLAFVADVMILKSTNNKYGLDEVMRRLYFNYALQGKGVSEEDYKRELETVGNCSFDDYFSDYVDGNKPYESILVDALEYIGLELVQKPSAVYSHARLGMKCIVEGEKTIAKVFYPGGPADLGGMMVDDVIVAVNGIVINGNLDQWLKYFDEDEKRMTINRSGRLIELVLPEVNRNFYMEQQLKPVAEPNNSQKKGFAAWSE</sequence>
<dbReference type="RefSeq" id="WP_216713379.1">
    <property type="nucleotide sequence ID" value="NZ_JACVEL010000001.1"/>
</dbReference>
<dbReference type="EMBL" id="JACVEL010000001">
    <property type="protein sequence ID" value="MBC9811286.1"/>
    <property type="molecule type" value="Genomic_DNA"/>
</dbReference>
<dbReference type="Pfam" id="PF05299">
    <property type="entry name" value="Peptidase_M61"/>
    <property type="match status" value="1"/>
</dbReference>
<dbReference type="AlphaFoldDB" id="A0A8J6PGH4"/>
<dbReference type="Gene3D" id="2.60.40.3650">
    <property type="match status" value="1"/>
</dbReference>
<dbReference type="InterPro" id="IPR036034">
    <property type="entry name" value="PDZ_sf"/>
</dbReference>
<feature type="domain" description="PDZ" evidence="1">
    <location>
        <begin position="448"/>
        <end position="540"/>
    </location>
</feature>
<evidence type="ECO:0000313" key="3">
    <source>
        <dbReference type="Proteomes" id="UP000652681"/>
    </source>
</evidence>
<dbReference type="InterPro" id="IPR001478">
    <property type="entry name" value="PDZ"/>
</dbReference>